<organism evidence="1 2">
    <name type="scientific">Silvanigrella paludirubra</name>
    <dbReference type="NCBI Taxonomy" id="2499159"/>
    <lineage>
        <taxon>Bacteria</taxon>
        <taxon>Pseudomonadati</taxon>
        <taxon>Bdellovibrionota</taxon>
        <taxon>Oligoflexia</taxon>
        <taxon>Silvanigrellales</taxon>
        <taxon>Silvanigrellaceae</taxon>
        <taxon>Silvanigrella</taxon>
    </lineage>
</organism>
<name>A0A6N6VXN5_9BACT</name>
<reference evidence="1 2" key="1">
    <citation type="submission" date="2019-10" db="EMBL/GenBank/DDBJ databases">
        <title>New species of Slilvanegrellaceae.</title>
        <authorList>
            <person name="Pitt A."/>
            <person name="Hahn M.W."/>
        </authorList>
    </citation>
    <scope>NUCLEOTIDE SEQUENCE [LARGE SCALE GENOMIC DNA]</scope>
    <source>
        <strain evidence="1 2">SP-Ram-0.45-NSY-1</strain>
    </source>
</reference>
<proteinExistence type="predicted"/>
<dbReference type="EMBL" id="WFLM01000001">
    <property type="protein sequence ID" value="KAB8040884.1"/>
    <property type="molecule type" value="Genomic_DNA"/>
</dbReference>
<accession>A0A6N6VXN5</accession>
<dbReference type="RefSeq" id="WP_153418406.1">
    <property type="nucleotide sequence ID" value="NZ_WFLM01000001.1"/>
</dbReference>
<dbReference type="Proteomes" id="UP000437748">
    <property type="component" value="Unassembled WGS sequence"/>
</dbReference>
<evidence type="ECO:0000313" key="2">
    <source>
        <dbReference type="Proteomes" id="UP000437748"/>
    </source>
</evidence>
<evidence type="ECO:0000313" key="1">
    <source>
        <dbReference type="EMBL" id="KAB8040884.1"/>
    </source>
</evidence>
<protein>
    <recommendedName>
        <fullName evidence="3">Porin</fullName>
    </recommendedName>
</protein>
<sequence>MLIRTDRKKFNLLFSLIILSMYPSVYSQDKKREKHLDKPDDLISEETLKNPKVDVTKNIVSAYGLIQFNANLLDSTRSNTPDYEANRLRFGMKVQGGIAEGRLEVQFNGNNVDGKSGLTAIRRADLSLELIRQEYNQIQFITKFILGGIRVGGAMSTAPDISYIPNKFGRQDGFLIEESIQFKEGSQINLSLANFNNIRGIRQQSVSSGNANWLGSKGASLNSNWGKDSFSKSSGYFAKMDATYKINKTKKLNIIAMHGFQDNAPSAQDANGNLTTANDIKHTEASIWYNDSDIFGDKGLLSDNGIAIWYENEQIGKNKKANGTGGGQFNYDDGALIYDDSQNFQLYGVSASGDTLRYLTNLIQKSDRLTYAISYSLVDVQFGNKVTLKGDENPNYKINQVAGYLGYAVNTFETGFNIAYNLSDQKLFKDNNGNINKNNALMGYLTAFYKF</sequence>
<keyword evidence="2" id="KW-1185">Reference proteome</keyword>
<gene>
    <name evidence="1" type="ORF">GCL60_02850</name>
</gene>
<dbReference type="AlphaFoldDB" id="A0A6N6VXN5"/>
<comment type="caution">
    <text evidence="1">The sequence shown here is derived from an EMBL/GenBank/DDBJ whole genome shotgun (WGS) entry which is preliminary data.</text>
</comment>
<evidence type="ECO:0008006" key="3">
    <source>
        <dbReference type="Google" id="ProtNLM"/>
    </source>
</evidence>